<dbReference type="Gene3D" id="2.30.42.10">
    <property type="match status" value="2"/>
</dbReference>
<name>A0A6G0WXW6_9STRA</name>
<evidence type="ECO:0000256" key="2">
    <source>
        <dbReference type="ARBA" id="ARBA00022771"/>
    </source>
</evidence>
<dbReference type="Gene3D" id="3.30.40.10">
    <property type="entry name" value="Zinc/RING finger domain, C3HC4 (zinc finger)"/>
    <property type="match status" value="1"/>
</dbReference>
<keyword evidence="2 4" id="KW-0863">Zinc-finger</keyword>
<evidence type="ECO:0000259" key="5">
    <source>
        <dbReference type="PROSITE" id="PS50178"/>
    </source>
</evidence>
<feature type="domain" description="FYVE-type" evidence="5">
    <location>
        <begin position="251"/>
        <end position="312"/>
    </location>
</feature>
<dbReference type="SMART" id="SM00064">
    <property type="entry name" value="FYVE"/>
    <property type="match status" value="1"/>
</dbReference>
<dbReference type="Pfam" id="PF01363">
    <property type="entry name" value="FYVE"/>
    <property type="match status" value="1"/>
</dbReference>
<evidence type="ECO:0000256" key="3">
    <source>
        <dbReference type="ARBA" id="ARBA00022833"/>
    </source>
</evidence>
<dbReference type="InterPro" id="IPR011011">
    <property type="entry name" value="Znf_FYVE_PHD"/>
</dbReference>
<dbReference type="InterPro" id="IPR017455">
    <property type="entry name" value="Znf_FYVE-rel"/>
</dbReference>
<keyword evidence="1" id="KW-0479">Metal-binding</keyword>
<dbReference type="InterPro" id="IPR036034">
    <property type="entry name" value="PDZ_sf"/>
</dbReference>
<dbReference type="SUPFAM" id="SSF50156">
    <property type="entry name" value="PDZ domain-like"/>
    <property type="match status" value="2"/>
</dbReference>
<proteinExistence type="predicted"/>
<evidence type="ECO:0000313" key="6">
    <source>
        <dbReference type="EMBL" id="KAF0732351.1"/>
    </source>
</evidence>
<evidence type="ECO:0000256" key="4">
    <source>
        <dbReference type="PROSITE-ProRule" id="PRU00091"/>
    </source>
</evidence>
<protein>
    <recommendedName>
        <fullName evidence="5">FYVE-type domain-containing protein</fullName>
    </recommendedName>
</protein>
<reference evidence="6 7" key="1">
    <citation type="submission" date="2019-07" db="EMBL/GenBank/DDBJ databases">
        <title>Genomics analysis of Aphanomyces spp. identifies a new class of oomycete effector associated with host adaptation.</title>
        <authorList>
            <person name="Gaulin E."/>
        </authorList>
    </citation>
    <scope>NUCLEOTIDE SEQUENCE [LARGE SCALE GENOMIC DNA]</scope>
    <source>
        <strain evidence="6 7">ATCC 201684</strain>
    </source>
</reference>
<gene>
    <name evidence="6" type="ORF">Ae201684_010636</name>
</gene>
<evidence type="ECO:0000313" key="7">
    <source>
        <dbReference type="Proteomes" id="UP000481153"/>
    </source>
</evidence>
<organism evidence="6 7">
    <name type="scientific">Aphanomyces euteiches</name>
    <dbReference type="NCBI Taxonomy" id="100861"/>
    <lineage>
        <taxon>Eukaryota</taxon>
        <taxon>Sar</taxon>
        <taxon>Stramenopiles</taxon>
        <taxon>Oomycota</taxon>
        <taxon>Saprolegniomycetes</taxon>
        <taxon>Saprolegniales</taxon>
        <taxon>Verrucalvaceae</taxon>
        <taxon>Aphanomyces</taxon>
    </lineage>
</organism>
<dbReference type="Proteomes" id="UP000481153">
    <property type="component" value="Unassembled WGS sequence"/>
</dbReference>
<accession>A0A6G0WXW6</accession>
<dbReference type="CDD" id="cd00065">
    <property type="entry name" value="FYVE_like_SF"/>
    <property type="match status" value="1"/>
</dbReference>
<dbReference type="SUPFAM" id="SSF57903">
    <property type="entry name" value="FYVE/PHD zinc finger"/>
    <property type="match status" value="1"/>
</dbReference>
<dbReference type="VEuPathDB" id="FungiDB:AeMF1_001146"/>
<evidence type="ECO:0000256" key="1">
    <source>
        <dbReference type="ARBA" id="ARBA00022723"/>
    </source>
</evidence>
<dbReference type="EMBL" id="VJMJ01000135">
    <property type="protein sequence ID" value="KAF0732351.1"/>
    <property type="molecule type" value="Genomic_DNA"/>
</dbReference>
<dbReference type="InterPro" id="IPR000306">
    <property type="entry name" value="Znf_FYVE"/>
</dbReference>
<comment type="caution">
    <text evidence="6">The sequence shown here is derived from an EMBL/GenBank/DDBJ whole genome shotgun (WGS) entry which is preliminary data.</text>
</comment>
<dbReference type="InterPro" id="IPR013083">
    <property type="entry name" value="Znf_RING/FYVE/PHD"/>
</dbReference>
<keyword evidence="3" id="KW-0862">Zinc</keyword>
<sequence length="314" mass="34229">MEQTLRASNDAVFIPSSGASLVKVSTARADSTRASVVQHNLVMLSSRGSIRHGSSSVQRVQRVDRQDGGYDLTISNAAAIQGLKFAPPKHWIVQEHLVVQITEDAPSCVSDGDCLVAINHVNVVGKQYADVVNGLRSIDRSTVLTFACRPKMLKTIHFYQKTNHVRLANGASYPLMELIVDILRARDRGLSFSDVLVAVNGRSVVGMTASKIQAMIQCYQVVTLEWVPSIRGMNDGVTAWGVLQALHCQPLRQSRACNLCSSRFGLFKHKFHCSLCGLVVCSTCLVHGSSTLLNLPGDAKYRLCLDCANKATTF</sequence>
<dbReference type="PROSITE" id="PS50178">
    <property type="entry name" value="ZF_FYVE"/>
    <property type="match status" value="1"/>
</dbReference>
<dbReference type="AlphaFoldDB" id="A0A6G0WXW6"/>
<keyword evidence="7" id="KW-1185">Reference proteome</keyword>
<dbReference type="GO" id="GO:0008270">
    <property type="term" value="F:zinc ion binding"/>
    <property type="evidence" value="ECO:0007669"/>
    <property type="project" value="UniProtKB-KW"/>
</dbReference>